<evidence type="ECO:0000259" key="7">
    <source>
        <dbReference type="Pfam" id="PF00676"/>
    </source>
</evidence>
<dbReference type="PANTHER" id="PTHR11516:SF60">
    <property type="entry name" value="PYRUVATE DEHYDROGENASE E1 COMPONENT SUBUNIT ALPHA"/>
    <property type="match status" value="1"/>
</dbReference>
<sequence>MLSSMQRGLISGICDLMQQTTMHRAAHSTTAQQTRPQSQSQSQPQPKKEILPEDSCLVHLPIDFKLHRLEHGPDTLVSLKRKEASLYLRQLMALRRLEAAAAQLYKEQLVRGFCHLYTGQEACAVGVCAALRPQDNLIAGYRIHGWAYLHGGLSAQAVLAELTGRASGCARGKGGSMHMYARHFYGGHGIVGAQIPLGAGIALASKYQQLDAVCVALYGDGAANQGQLFESFNMAQLWKLPVVFVCENNNYGMATSSWRASSNTNNYTRGDYLPGIWADGQDVLAVRSAIEFAIDYALQRGPLIVELCTYRYAGHSMSDCDSVYRSRDEVQEVRRRHDAVERFQRLCVDQQLLSAEHLQEIALEVRREMELAVKAAKSDEELPLTHLWSDVYADNALQGKIRGVLGQQLEHLRTTPGREKPTKCVLQKASLNTST</sequence>
<dbReference type="Pfam" id="PF00676">
    <property type="entry name" value="E1_dh"/>
    <property type="match status" value="1"/>
</dbReference>
<reference evidence="9" key="1">
    <citation type="submission" date="2025-08" db="UniProtKB">
        <authorList>
            <consortium name="RefSeq"/>
        </authorList>
    </citation>
    <scope>IDENTIFICATION</scope>
    <source>
        <strain evidence="9">15112-1751.03</strain>
        <tissue evidence="9">Whole Adult</tissue>
    </source>
</reference>
<dbReference type="GO" id="GO:0006086">
    <property type="term" value="P:pyruvate decarboxylation to acetyl-CoA"/>
    <property type="evidence" value="ECO:0007669"/>
    <property type="project" value="TreeGrafter"/>
</dbReference>
<evidence type="ECO:0000256" key="6">
    <source>
        <dbReference type="SAM" id="MobiDB-lite"/>
    </source>
</evidence>
<dbReference type="InterPro" id="IPR050642">
    <property type="entry name" value="PDH_E1_Alpha_Subunit"/>
</dbReference>
<dbReference type="CDD" id="cd02000">
    <property type="entry name" value="TPP_E1_PDC_ADC_BCADC"/>
    <property type="match status" value="1"/>
</dbReference>
<dbReference type="RefSeq" id="XP_034100565.1">
    <property type="nucleotide sequence ID" value="XM_034244674.2"/>
</dbReference>
<evidence type="ECO:0000256" key="3">
    <source>
        <dbReference type="ARBA" id="ARBA00022946"/>
    </source>
</evidence>
<dbReference type="Gene3D" id="3.40.50.970">
    <property type="match status" value="1"/>
</dbReference>
<protein>
    <recommendedName>
        <fullName evidence="2">pyruvate dehydrogenase (acetyl-transferring)</fullName>
        <ecNumber evidence="2">1.2.4.1</ecNumber>
    </recommendedName>
</protein>
<evidence type="ECO:0000256" key="1">
    <source>
        <dbReference type="ARBA" id="ARBA00001964"/>
    </source>
</evidence>
<dbReference type="SUPFAM" id="SSF52518">
    <property type="entry name" value="Thiamin diphosphate-binding fold (THDP-binding)"/>
    <property type="match status" value="1"/>
</dbReference>
<evidence type="ECO:0000313" key="8">
    <source>
        <dbReference type="Proteomes" id="UP000515160"/>
    </source>
</evidence>
<dbReference type="EC" id="1.2.4.1" evidence="2"/>
<proteinExistence type="predicted"/>
<dbReference type="AlphaFoldDB" id="A0A6P8WQX6"/>
<evidence type="ECO:0000256" key="4">
    <source>
        <dbReference type="ARBA" id="ARBA00023002"/>
    </source>
</evidence>
<feature type="region of interest" description="Disordered" evidence="6">
    <location>
        <begin position="22"/>
        <end position="48"/>
    </location>
</feature>
<feature type="compositionally biased region" description="Low complexity" evidence="6">
    <location>
        <begin position="28"/>
        <end position="45"/>
    </location>
</feature>
<name>A0A6P8WQX6_DROAB</name>
<dbReference type="Proteomes" id="UP000515160">
    <property type="component" value="Chromosome 2L"/>
</dbReference>
<evidence type="ECO:0000256" key="5">
    <source>
        <dbReference type="ARBA" id="ARBA00023052"/>
    </source>
</evidence>
<keyword evidence="3" id="KW-0809">Transit peptide</keyword>
<dbReference type="InterPro" id="IPR029061">
    <property type="entry name" value="THDP-binding"/>
</dbReference>
<accession>A0A6P8WQX6</accession>
<gene>
    <name evidence="9" type="primary">LOC117565530</name>
</gene>
<feature type="domain" description="Dehydrogenase E1 component" evidence="7">
    <location>
        <begin position="90"/>
        <end position="382"/>
    </location>
</feature>
<dbReference type="FunFam" id="3.40.50.970:FF:000013">
    <property type="entry name" value="Pyruvate dehydrogenase E1 component subunit alpha"/>
    <property type="match status" value="1"/>
</dbReference>
<dbReference type="InterPro" id="IPR001017">
    <property type="entry name" value="DH_E1"/>
</dbReference>
<comment type="cofactor">
    <cofactor evidence="1">
        <name>thiamine diphosphate</name>
        <dbReference type="ChEBI" id="CHEBI:58937"/>
    </cofactor>
</comment>
<dbReference type="GO" id="GO:0004739">
    <property type="term" value="F:pyruvate dehydrogenase (acetyl-transferring) activity"/>
    <property type="evidence" value="ECO:0007669"/>
    <property type="project" value="UniProtKB-EC"/>
</dbReference>
<dbReference type="GeneID" id="117565530"/>
<dbReference type="PANTHER" id="PTHR11516">
    <property type="entry name" value="PYRUVATE DEHYDROGENASE E1 COMPONENT, ALPHA SUBUNIT BACTERIAL AND ORGANELLAR"/>
    <property type="match status" value="1"/>
</dbReference>
<dbReference type="OrthoDB" id="10256198at2759"/>
<evidence type="ECO:0000256" key="2">
    <source>
        <dbReference type="ARBA" id="ARBA00012281"/>
    </source>
</evidence>
<keyword evidence="4" id="KW-0560">Oxidoreductase</keyword>
<organism evidence="8 9">
    <name type="scientific">Drosophila albomicans</name>
    <name type="common">Fruit fly</name>
    <dbReference type="NCBI Taxonomy" id="7291"/>
    <lineage>
        <taxon>Eukaryota</taxon>
        <taxon>Metazoa</taxon>
        <taxon>Ecdysozoa</taxon>
        <taxon>Arthropoda</taxon>
        <taxon>Hexapoda</taxon>
        <taxon>Insecta</taxon>
        <taxon>Pterygota</taxon>
        <taxon>Neoptera</taxon>
        <taxon>Endopterygota</taxon>
        <taxon>Diptera</taxon>
        <taxon>Brachycera</taxon>
        <taxon>Muscomorpha</taxon>
        <taxon>Ephydroidea</taxon>
        <taxon>Drosophilidae</taxon>
        <taxon>Drosophila</taxon>
    </lineage>
</organism>
<keyword evidence="5" id="KW-0786">Thiamine pyrophosphate</keyword>
<evidence type="ECO:0000313" key="9">
    <source>
        <dbReference type="RefSeq" id="XP_034100565.1"/>
    </source>
</evidence>
<keyword evidence="8" id="KW-1185">Reference proteome</keyword>